<dbReference type="PROSITE" id="PS51194">
    <property type="entry name" value="HELICASE_CTER"/>
    <property type="match status" value="1"/>
</dbReference>
<feature type="domain" description="Helicase C-terminal" evidence="4">
    <location>
        <begin position="746"/>
        <end position="901"/>
    </location>
</feature>
<feature type="domain" description="Helicase ATP-binding" evidence="3">
    <location>
        <begin position="430"/>
        <end position="604"/>
    </location>
</feature>
<dbReference type="SMART" id="SM00487">
    <property type="entry name" value="DEXDc"/>
    <property type="match status" value="1"/>
</dbReference>
<evidence type="ECO:0000256" key="1">
    <source>
        <dbReference type="ARBA" id="ARBA00022801"/>
    </source>
</evidence>
<feature type="region of interest" description="Disordered" evidence="2">
    <location>
        <begin position="1051"/>
        <end position="1082"/>
    </location>
</feature>
<dbReference type="Gene3D" id="1.20.120.850">
    <property type="entry name" value="SWI2/SNF2 ATPases, N-terminal domain"/>
    <property type="match status" value="1"/>
</dbReference>
<proteinExistence type="predicted"/>
<keyword evidence="1" id="KW-0378">Hydrolase</keyword>
<evidence type="ECO:0000259" key="3">
    <source>
        <dbReference type="PROSITE" id="PS51192"/>
    </source>
</evidence>
<dbReference type="Gene3D" id="3.40.50.10810">
    <property type="entry name" value="Tandem AAA-ATPase domain"/>
    <property type="match status" value="1"/>
</dbReference>
<dbReference type="InterPro" id="IPR001650">
    <property type="entry name" value="Helicase_C-like"/>
</dbReference>
<dbReference type="EMBL" id="OZ023702">
    <property type="protein sequence ID" value="CAK9858334.1"/>
    <property type="molecule type" value="Genomic_DNA"/>
</dbReference>
<dbReference type="InterPro" id="IPR049730">
    <property type="entry name" value="SNF2/RAD54-like_C"/>
</dbReference>
<evidence type="ECO:0008006" key="7">
    <source>
        <dbReference type="Google" id="ProtNLM"/>
    </source>
</evidence>
<feature type="region of interest" description="Disordered" evidence="2">
    <location>
        <begin position="35"/>
        <end position="54"/>
    </location>
</feature>
<feature type="compositionally biased region" description="Polar residues" evidence="2">
    <location>
        <begin position="1017"/>
        <end position="1029"/>
    </location>
</feature>
<evidence type="ECO:0000256" key="2">
    <source>
        <dbReference type="SAM" id="MobiDB-lite"/>
    </source>
</evidence>
<dbReference type="Pfam" id="PF00176">
    <property type="entry name" value="SNF2-rel_dom"/>
    <property type="match status" value="1"/>
</dbReference>
<feature type="region of interest" description="Disordered" evidence="2">
    <location>
        <begin position="1006"/>
        <end position="1029"/>
    </location>
</feature>
<sequence>MRRSLAPSVLAKKKLCESAGKENINHNSAVVSVSSTDSDIFSHQKKPSPPPPPCFKRHKFKSPSIVQPALDSEEVSSGQILLLPLRTQEGVVPLGSKRSFSAKEEYCSVFSPTVPEEQYDPNKNPCVVSAPHNNLLLNRSGMEFGVEISTESISGDNRVIINSVKLEGVELEQKTCEILADRSTDSKVARGRDRDRSISLAISHNLSVACGDASGRSSCFGAASSTGKFRPPTSTSAACAASTNAQRAGTEDEPSQYYSVLYCVRKKNVKRKGPWSDGVLVTRGRRCTLQDLEGKIVSKESVQGCKDMPEGASLQISKFEVEVLRKASNEEYSSGTLFMGAVATAHSDDVNGNVAQSTKKPAFASFPPVRLHAPFSDIWCIWWLVKDSLVLNTSSNGEKTVLVIVDSHVASKLRPHQRDGVKFMYECVMGLRATSFYGCLLADEMGLGKTLQVIALIWTLIRQGPAGHPALKRAVVICPSSLVQNWEKEVQKWLGSERLRPLVVHGGTTSKEAKQKCADFKSSKLCPLLITSYELLRKYQDAIASAKPGLLVCDEAHRLKNCSGNKTIDALLGLECPRRILLTGTPVQNDLNEFYAMIDFANPSLLGPLAAFKRLYADPIQRSRDRDASEEEQEVGHARSLELQTRTRFCILRRTADINKKYLPTKSEFVVFCRLQPLQISLYEMFVKSMMVDALFSSSNTSATILSAIGILRKLCNHPRLVLSCLKETSDDWSLSGKLACLTQLLQTAYMSSVPNAREKVVVVSNFTQTLDVIQELCMSQGWPWLRLDGSTEASTRQSLVDQFNSCYGEHFVFLLSSKAGGTGLNLIGASRLVLFDPDWNPATDAQAMARIWREGQLKPVIIYRLLSTGSIEEKIYQRQIMKGEVAAAVEECRGAQFGVDTGGRHFSREELRELFMLHLDTQCDTFDLLSRSDNQGAGEWKDYSGDVDDPGLQRAILSGVVTFVYKKKDQETTITPVCEPTFNACSVLEMCPKSGQTGELVSTKSLESGREAPWCESSQKDGPQTGSKVSTIVEDLDTNYFSARERIDEEAMSSFHPSQTGEDKTTSPLQPLEEASKGCTPGIIDFDSDYSQLEKECTFFD</sequence>
<dbReference type="CDD" id="cd18004">
    <property type="entry name" value="DEXHc_RAD54"/>
    <property type="match status" value="1"/>
</dbReference>
<keyword evidence="6" id="KW-1185">Reference proteome</keyword>
<evidence type="ECO:0000259" key="4">
    <source>
        <dbReference type="PROSITE" id="PS51194"/>
    </source>
</evidence>
<dbReference type="CDD" id="cd18793">
    <property type="entry name" value="SF2_C_SNF"/>
    <property type="match status" value="1"/>
</dbReference>
<dbReference type="InterPro" id="IPR014001">
    <property type="entry name" value="Helicase_ATP-bd"/>
</dbReference>
<dbReference type="SUPFAM" id="SSF52540">
    <property type="entry name" value="P-loop containing nucleoside triphosphate hydrolases"/>
    <property type="match status" value="2"/>
</dbReference>
<dbReference type="InterPro" id="IPR050496">
    <property type="entry name" value="SNF2_RAD54_helicase_repair"/>
</dbReference>
<gene>
    <name evidence="5" type="ORF">CSSPJE1EN2_LOCUS1329</name>
</gene>
<dbReference type="Proteomes" id="UP001497522">
    <property type="component" value="Chromosome 1"/>
</dbReference>
<dbReference type="PANTHER" id="PTHR45629:SF7">
    <property type="entry name" value="DNA EXCISION REPAIR PROTEIN ERCC-6-RELATED"/>
    <property type="match status" value="1"/>
</dbReference>
<dbReference type="Gene3D" id="3.40.50.300">
    <property type="entry name" value="P-loop containing nucleotide triphosphate hydrolases"/>
    <property type="match status" value="1"/>
</dbReference>
<evidence type="ECO:0000313" key="6">
    <source>
        <dbReference type="Proteomes" id="UP001497522"/>
    </source>
</evidence>
<dbReference type="InterPro" id="IPR038718">
    <property type="entry name" value="SNF2-like_sf"/>
</dbReference>
<dbReference type="PANTHER" id="PTHR45629">
    <property type="entry name" value="SNF2/RAD54 FAMILY MEMBER"/>
    <property type="match status" value="1"/>
</dbReference>
<dbReference type="PROSITE" id="PS51192">
    <property type="entry name" value="HELICASE_ATP_BIND_1"/>
    <property type="match status" value="1"/>
</dbReference>
<dbReference type="InterPro" id="IPR027417">
    <property type="entry name" value="P-loop_NTPase"/>
</dbReference>
<protein>
    <recommendedName>
        <fullName evidence="7">DNA repair and recombination protein RAD54B</fullName>
    </recommendedName>
</protein>
<dbReference type="SMART" id="SM00490">
    <property type="entry name" value="HELICc"/>
    <property type="match status" value="1"/>
</dbReference>
<dbReference type="InterPro" id="IPR000330">
    <property type="entry name" value="SNF2_N"/>
</dbReference>
<reference evidence="5 6" key="1">
    <citation type="submission" date="2024-03" db="EMBL/GenBank/DDBJ databases">
        <authorList>
            <consortium name="ELIXIR-Norway"/>
            <consortium name="Elixir Norway"/>
        </authorList>
    </citation>
    <scope>NUCLEOTIDE SEQUENCE [LARGE SCALE GENOMIC DNA]</scope>
</reference>
<organism evidence="5 6">
    <name type="scientific">Sphagnum jensenii</name>
    <dbReference type="NCBI Taxonomy" id="128206"/>
    <lineage>
        <taxon>Eukaryota</taxon>
        <taxon>Viridiplantae</taxon>
        <taxon>Streptophyta</taxon>
        <taxon>Embryophyta</taxon>
        <taxon>Bryophyta</taxon>
        <taxon>Sphagnophytina</taxon>
        <taxon>Sphagnopsida</taxon>
        <taxon>Sphagnales</taxon>
        <taxon>Sphagnaceae</taxon>
        <taxon>Sphagnum</taxon>
    </lineage>
</organism>
<evidence type="ECO:0000313" key="5">
    <source>
        <dbReference type="EMBL" id="CAK9858334.1"/>
    </source>
</evidence>
<dbReference type="Pfam" id="PF00271">
    <property type="entry name" value="Helicase_C"/>
    <property type="match status" value="1"/>
</dbReference>
<accession>A0ABP1A720</accession>
<name>A0ABP1A720_9BRYO</name>